<accession>A0A6C0ALZ9</accession>
<dbReference type="AlphaFoldDB" id="A0A6C0ALZ9"/>
<protein>
    <submittedName>
        <fullName evidence="2">Uncharacterized protein</fullName>
    </submittedName>
</protein>
<name>A0A6C0ALZ9_9ZZZZ</name>
<organism evidence="2">
    <name type="scientific">viral metagenome</name>
    <dbReference type="NCBI Taxonomy" id="1070528"/>
    <lineage>
        <taxon>unclassified sequences</taxon>
        <taxon>metagenomes</taxon>
        <taxon>organismal metagenomes</taxon>
    </lineage>
</organism>
<evidence type="ECO:0000256" key="1">
    <source>
        <dbReference type="SAM" id="Phobius"/>
    </source>
</evidence>
<feature type="transmembrane region" description="Helical" evidence="1">
    <location>
        <begin position="325"/>
        <end position="351"/>
    </location>
</feature>
<keyword evidence="1" id="KW-1133">Transmembrane helix</keyword>
<reference evidence="2" key="1">
    <citation type="journal article" date="2020" name="Nature">
        <title>Giant virus diversity and host interactions through global metagenomics.</title>
        <authorList>
            <person name="Schulz F."/>
            <person name="Roux S."/>
            <person name="Paez-Espino D."/>
            <person name="Jungbluth S."/>
            <person name="Walsh D.A."/>
            <person name="Denef V.J."/>
            <person name="McMahon K.D."/>
            <person name="Konstantinidis K.T."/>
            <person name="Eloe-Fadrosh E.A."/>
            <person name="Kyrpides N.C."/>
            <person name="Woyke T."/>
        </authorList>
    </citation>
    <scope>NUCLEOTIDE SEQUENCE</scope>
    <source>
        <strain evidence="2">GVMAG-S-1091796-13</strain>
    </source>
</reference>
<proteinExistence type="predicted"/>
<evidence type="ECO:0000313" key="2">
    <source>
        <dbReference type="EMBL" id="QHS80513.1"/>
    </source>
</evidence>
<sequence length="357" mass="40021">MGQPGNCDNGIRPYKFSLDDLKDVAKGSDKQMEKGCGYGDFDVTNEGNLRENGFGWPENGEFEYGGRGDNCNMCDGGYGCECNQTNHVPGKRGKVRRRQYKADPKDCCLANMESKDKTKTIGDYTCDPTYRNPGNTECGNYYSDYCKESNNLFNPNCQALKNKNSDVYNILMTEKCNTEEHYKNNKCLAWCKEAGSNSCTMLNTTNSCEEYQITEPECTLQKINEVQAKCLSYKLTESKIGAGTYACTLNGIKTLEDKCKEYNIDLGSCSQTAVEDELNRVFQAEQNDITRQQMAEQFNTAQTSLNEVLGIEKKPKPKPEDSEDYTMYIIIAIILIFLFMSFSGIVGVLLIGGEESE</sequence>
<keyword evidence="1" id="KW-0812">Transmembrane</keyword>
<dbReference type="EMBL" id="MN740714">
    <property type="protein sequence ID" value="QHS80513.1"/>
    <property type="molecule type" value="Genomic_DNA"/>
</dbReference>
<keyword evidence="1" id="KW-0472">Membrane</keyword>